<dbReference type="CDD" id="cd07389">
    <property type="entry name" value="MPP_PhoD"/>
    <property type="match status" value="1"/>
</dbReference>
<name>A0A8J8NNK8_HALGN</name>
<dbReference type="PANTHER" id="PTHR33987:SF1">
    <property type="entry name" value="CALCINEURIN-LIKE METALLO-PHOSPHOESTERASE SUPERFAMILY PROTEIN"/>
    <property type="match status" value="1"/>
</dbReference>
<dbReference type="OrthoDB" id="10266805at2759"/>
<gene>
    <name evidence="4" type="ORF">FGO68_gene11439</name>
</gene>
<dbReference type="EMBL" id="RRYP01010099">
    <property type="protein sequence ID" value="TNV78612.1"/>
    <property type="molecule type" value="Genomic_DNA"/>
</dbReference>
<evidence type="ECO:0000259" key="3">
    <source>
        <dbReference type="Pfam" id="PF09423"/>
    </source>
</evidence>
<keyword evidence="5" id="KW-1185">Reference proteome</keyword>
<dbReference type="InterPro" id="IPR018946">
    <property type="entry name" value="PhoD-like_MPP"/>
</dbReference>
<dbReference type="Proteomes" id="UP000785679">
    <property type="component" value="Unassembled WGS sequence"/>
</dbReference>
<feature type="signal peptide" evidence="2">
    <location>
        <begin position="1"/>
        <end position="16"/>
    </location>
</feature>
<dbReference type="InterPro" id="IPR038607">
    <property type="entry name" value="PhoD-like_sf"/>
</dbReference>
<dbReference type="Gene3D" id="3.60.21.70">
    <property type="entry name" value="PhoD-like phosphatase"/>
    <property type="match status" value="1"/>
</dbReference>
<organism evidence="4 5">
    <name type="scientific">Halteria grandinella</name>
    <dbReference type="NCBI Taxonomy" id="5974"/>
    <lineage>
        <taxon>Eukaryota</taxon>
        <taxon>Sar</taxon>
        <taxon>Alveolata</taxon>
        <taxon>Ciliophora</taxon>
        <taxon>Intramacronucleata</taxon>
        <taxon>Spirotrichea</taxon>
        <taxon>Stichotrichia</taxon>
        <taxon>Sporadotrichida</taxon>
        <taxon>Halteriidae</taxon>
        <taxon>Halteria</taxon>
    </lineage>
</organism>
<accession>A0A8J8NNK8</accession>
<evidence type="ECO:0000256" key="1">
    <source>
        <dbReference type="SAM" id="Phobius"/>
    </source>
</evidence>
<keyword evidence="1" id="KW-1133">Transmembrane helix</keyword>
<evidence type="ECO:0000256" key="2">
    <source>
        <dbReference type="SAM" id="SignalP"/>
    </source>
</evidence>
<keyword evidence="1" id="KW-0812">Transmembrane</keyword>
<keyword evidence="1" id="KW-0472">Membrane</keyword>
<proteinExistence type="predicted"/>
<reference evidence="4" key="1">
    <citation type="submission" date="2019-06" db="EMBL/GenBank/DDBJ databases">
        <authorList>
            <person name="Zheng W."/>
        </authorList>
    </citation>
    <scope>NUCLEOTIDE SEQUENCE</scope>
    <source>
        <strain evidence="4">QDHG01</strain>
    </source>
</reference>
<sequence>MKHFFLATLFFSSALSTQILNFQDKSTFKLAYGSCNGWRNRTSDIFKQVLKDEPDIWLWLGDAAYSDRKLVTRDLQGDPTRNSLTQDEVNYIENRFNASKFDPYYTQLREQNKTKILGIWDDHDYGMGNGDVTFKGKDQVRKLYLNFIEEPNTSMRRNVSHQKGIWEDYLIQLSNNNTIHLVLIDVRSEFNTVSNDRLGDQQWAWLEETLLRNSNASLTILASGIQMIPDRTLFLDEWEVFNKGKLFEIIRKVKKVHPKLAKMVLLSGDVHFSQFYFNPCHSETGGVKLIELTSSGMTHSAWTQLYCPASFIEMINPDHWTTDSTYRSPIVNEFNFGLLQFDTQNRQPDGAQLHMQIRGMDGQTKIERKVNLSEEGEAMGKRKMCNLLHQRHRKVIQAIHTIKLGISDFKSKRGLSLIWSVGFIAFIISTTVSISIRTFTFTASLIKRFT</sequence>
<dbReference type="InterPro" id="IPR029052">
    <property type="entry name" value="Metallo-depent_PP-like"/>
</dbReference>
<feature type="transmembrane region" description="Helical" evidence="1">
    <location>
        <begin position="417"/>
        <end position="439"/>
    </location>
</feature>
<dbReference type="Pfam" id="PF09423">
    <property type="entry name" value="PhoD"/>
    <property type="match status" value="1"/>
</dbReference>
<protein>
    <recommendedName>
        <fullName evidence="3">PhoD-like phosphatase metallophosphatase domain-containing protein</fullName>
    </recommendedName>
</protein>
<feature type="domain" description="PhoD-like phosphatase metallophosphatase" evidence="3">
    <location>
        <begin position="30"/>
        <end position="124"/>
    </location>
</feature>
<dbReference type="SUPFAM" id="SSF56300">
    <property type="entry name" value="Metallo-dependent phosphatases"/>
    <property type="match status" value="1"/>
</dbReference>
<feature type="chain" id="PRO_5035251246" description="PhoD-like phosphatase metallophosphatase domain-containing protein" evidence="2">
    <location>
        <begin position="17"/>
        <end position="450"/>
    </location>
</feature>
<comment type="caution">
    <text evidence="4">The sequence shown here is derived from an EMBL/GenBank/DDBJ whole genome shotgun (WGS) entry which is preliminary data.</text>
</comment>
<dbReference type="AlphaFoldDB" id="A0A8J8NNK8"/>
<evidence type="ECO:0000313" key="5">
    <source>
        <dbReference type="Proteomes" id="UP000785679"/>
    </source>
</evidence>
<keyword evidence="2" id="KW-0732">Signal</keyword>
<evidence type="ECO:0000313" key="4">
    <source>
        <dbReference type="EMBL" id="TNV78612.1"/>
    </source>
</evidence>
<dbReference type="PANTHER" id="PTHR33987">
    <property type="entry name" value="CALCINEURIN-LIKE METALLO-PHOSPHOESTERASE SUPERFAMILY PROTEIN"/>
    <property type="match status" value="1"/>
</dbReference>